<dbReference type="Pfam" id="PF08787">
    <property type="entry name" value="Alginate_lyase2"/>
    <property type="match status" value="1"/>
</dbReference>
<feature type="signal peptide" evidence="2">
    <location>
        <begin position="1"/>
        <end position="23"/>
    </location>
</feature>
<dbReference type="GO" id="GO:0005975">
    <property type="term" value="P:carbohydrate metabolic process"/>
    <property type="evidence" value="ECO:0007669"/>
    <property type="project" value="UniProtKB-ARBA"/>
</dbReference>
<proteinExistence type="predicted"/>
<comment type="caution">
    <text evidence="4">The sequence shown here is derived from an EMBL/GenBank/DDBJ whole genome shotgun (WGS) entry which is preliminary data.</text>
</comment>
<protein>
    <recommendedName>
        <fullName evidence="3">Alginate lyase 2 domain-containing protein</fullName>
    </recommendedName>
</protein>
<reference evidence="4 5" key="1">
    <citation type="submission" date="2016-01" db="EMBL/GenBank/DDBJ databases">
        <title>The draft genome sequence of Aquimarina sp. RZW4-3-2.</title>
        <authorList>
            <person name="Wang Y."/>
        </authorList>
    </citation>
    <scope>NUCLEOTIDE SEQUENCE [LARGE SCALE GENOMIC DNA]</scope>
    <source>
        <strain evidence="4 5">RZW4-3-2</strain>
    </source>
</reference>
<keyword evidence="2" id="KW-0732">Signal</keyword>
<organism evidence="4 5">
    <name type="scientific">Aquimarina aggregata</name>
    <dbReference type="NCBI Taxonomy" id="1642818"/>
    <lineage>
        <taxon>Bacteria</taxon>
        <taxon>Pseudomonadati</taxon>
        <taxon>Bacteroidota</taxon>
        <taxon>Flavobacteriia</taxon>
        <taxon>Flavobacteriales</taxon>
        <taxon>Flavobacteriaceae</taxon>
        <taxon>Aquimarina</taxon>
    </lineage>
</organism>
<evidence type="ECO:0000256" key="2">
    <source>
        <dbReference type="SAM" id="SignalP"/>
    </source>
</evidence>
<evidence type="ECO:0000313" key="5">
    <source>
        <dbReference type="Proteomes" id="UP000076715"/>
    </source>
</evidence>
<gene>
    <name evidence="4" type="ORF">AWE51_19900</name>
</gene>
<keyword evidence="5" id="KW-1185">Reference proteome</keyword>
<evidence type="ECO:0000313" key="4">
    <source>
        <dbReference type="EMBL" id="KZS41665.1"/>
    </source>
</evidence>
<feature type="domain" description="Alginate lyase 2" evidence="3">
    <location>
        <begin position="61"/>
        <end position="310"/>
    </location>
</feature>
<dbReference type="Gene3D" id="2.60.120.200">
    <property type="match status" value="1"/>
</dbReference>
<dbReference type="SUPFAM" id="SSF49899">
    <property type="entry name" value="Concanavalin A-like lectins/glucanases"/>
    <property type="match status" value="1"/>
</dbReference>
<evidence type="ECO:0000259" key="3">
    <source>
        <dbReference type="Pfam" id="PF08787"/>
    </source>
</evidence>
<dbReference type="Proteomes" id="UP000076715">
    <property type="component" value="Unassembled WGS sequence"/>
</dbReference>
<dbReference type="RefSeq" id="WP_066311168.1">
    <property type="nucleotide sequence ID" value="NZ_LQRT01000003.1"/>
</dbReference>
<dbReference type="EMBL" id="LQRT01000003">
    <property type="protein sequence ID" value="KZS41665.1"/>
    <property type="molecule type" value="Genomic_DNA"/>
</dbReference>
<dbReference type="GO" id="GO:0004553">
    <property type="term" value="F:hydrolase activity, hydrolyzing O-glycosyl compounds"/>
    <property type="evidence" value="ECO:0007669"/>
    <property type="project" value="UniProtKB-ARBA"/>
</dbReference>
<evidence type="ECO:0000256" key="1">
    <source>
        <dbReference type="SAM" id="MobiDB-lite"/>
    </source>
</evidence>
<name>A0A163BR82_9FLAO</name>
<feature type="region of interest" description="Disordered" evidence="1">
    <location>
        <begin position="124"/>
        <end position="148"/>
    </location>
</feature>
<dbReference type="AlphaFoldDB" id="A0A163BR82"/>
<feature type="region of interest" description="Disordered" evidence="1">
    <location>
        <begin position="25"/>
        <end position="53"/>
    </location>
</feature>
<dbReference type="InterPro" id="IPR014895">
    <property type="entry name" value="Alginate_lyase_2"/>
</dbReference>
<dbReference type="STRING" id="1642818.AWE51_19900"/>
<feature type="compositionally biased region" description="Acidic residues" evidence="1">
    <location>
        <begin position="25"/>
        <end position="51"/>
    </location>
</feature>
<accession>A0A163BR82</accession>
<feature type="chain" id="PRO_5007841981" description="Alginate lyase 2 domain-containing protein" evidence="2">
    <location>
        <begin position="24"/>
        <end position="313"/>
    </location>
</feature>
<feature type="compositionally biased region" description="Basic and acidic residues" evidence="1">
    <location>
        <begin position="133"/>
        <end position="148"/>
    </location>
</feature>
<dbReference type="InterPro" id="IPR013320">
    <property type="entry name" value="ConA-like_dom_sf"/>
</dbReference>
<dbReference type="OrthoDB" id="9775889at2"/>
<sequence>MKISKLKYIPVVVLFIFSLTNCSSDNDEPENQEQDEGDTTDGDITDGDGETTSDIPYEVLELKNWKITLPRDFNNDGIADEVYLDKSRNDFEGDPSFKTYKDEFFFVKNKNVLFSCPSLKDIPTTGNSSNTRSELREMPSDESGEKGWDANDNSIKTLDFKVKIVQTSSTKKFAFAQIHDFKQDVWDDILRVQIQSDKPNAVEGDTGRIYLLGDVIEGRATDGFPIDFRNSNYADRYIKDDYVLGEWLTIKITIQNSILKIYLEDMNMPIRTYTNITCKSNYYKAGVYNQSVNLDSNGNGIAEFSEINISENF</sequence>